<protein>
    <recommendedName>
        <fullName evidence="2">Ribonuclease H2 subunit B</fullName>
    </recommendedName>
    <alternativeName>
        <fullName evidence="5">Ribonuclease HI subunit B</fullName>
    </alternativeName>
</protein>
<dbReference type="Proteomes" id="UP000240760">
    <property type="component" value="Unassembled WGS sequence"/>
</dbReference>
<feature type="compositionally biased region" description="Basic and acidic residues" evidence="6">
    <location>
        <begin position="369"/>
        <end position="390"/>
    </location>
</feature>
<dbReference type="InterPro" id="IPR019024">
    <property type="entry name" value="RNase_H2_suB_wHTH"/>
</dbReference>
<feature type="region of interest" description="Disordered" evidence="6">
    <location>
        <begin position="1"/>
        <end position="31"/>
    </location>
</feature>
<sequence length="406" mass="44280">MARTRSTKPSTAAPATDADSSKSKSAITLIPHAGEPPKVFILPSKATPEARIVTLPNPRTSQPSRYLACPDTGIYEFKRIAAPKSEPRSWLIEASFDPNEAATGGAAGSGSSVTMGSDLFVATALDPLFLVLPALADAKASKGSEKPKRLFLSSDDHLDKLPQESSHLSEILRWDTTRRLIESRMSAVCDTVDAGDESMSRLNEDKLLEVIYQKAKRMSENGLPPSMEDKFVNKVLEAPLMHRVSTVSSAETDASSVSQTSTAATSVAGEQVDENIVSALQASPEVVKLQKLKTAFEFICASYVPPALADTLKQSFAGSSGPVDLTPLNDYIASLEKLRSETMAVRAQDYARKRNLDEEEDEARMEKKRKMEEEKKKKAGESRGVRELKKVNTSGMKKLSHFFQKK</sequence>
<dbReference type="Pfam" id="PF09468">
    <property type="entry name" value="RNase_H2-Ydr279"/>
    <property type="match status" value="1"/>
</dbReference>
<name>A0A2T4C3Z8_TRILO</name>
<comment type="subcellular location">
    <subcellularLocation>
        <location evidence="1">Nucleus</location>
    </subcellularLocation>
</comment>
<feature type="domain" description="Ribonuclease H2 subunit B wHTH" evidence="7">
    <location>
        <begin position="129"/>
        <end position="313"/>
    </location>
</feature>
<dbReference type="GO" id="GO:0032299">
    <property type="term" value="C:ribonuclease H2 complex"/>
    <property type="evidence" value="ECO:0007669"/>
    <property type="project" value="InterPro"/>
</dbReference>
<feature type="compositionally biased region" description="Low complexity" evidence="6">
    <location>
        <begin position="7"/>
        <end position="26"/>
    </location>
</feature>
<reference evidence="9 10" key="1">
    <citation type="submission" date="2016-07" db="EMBL/GenBank/DDBJ databases">
        <title>Multiple horizontal gene transfer events from other fungi enriched the ability of initially mycotrophic Trichoderma (Ascomycota) to feed on dead plant biomass.</title>
        <authorList>
            <consortium name="DOE Joint Genome Institute"/>
            <person name="Aerts A."/>
            <person name="Atanasova L."/>
            <person name="Chenthamara K."/>
            <person name="Zhang J."/>
            <person name="Grujic M."/>
            <person name="Henrissat B."/>
            <person name="Kuo A."/>
            <person name="Salamov A."/>
            <person name="Lipzen A."/>
            <person name="Labutti K."/>
            <person name="Barry K."/>
            <person name="Miao Y."/>
            <person name="Rahimi M.J."/>
            <person name="Shen Q."/>
            <person name="Grigoriev I.V."/>
            <person name="Kubicek C.P."/>
            <person name="Druzhinina I.S."/>
        </authorList>
    </citation>
    <scope>NUCLEOTIDE SEQUENCE [LARGE SCALE GENOMIC DNA]</scope>
    <source>
        <strain evidence="9 10">ATCC 18648</strain>
    </source>
</reference>
<dbReference type="PANTHER" id="PTHR13383:SF11">
    <property type="entry name" value="RIBONUCLEASE H2 SUBUNIT B"/>
    <property type="match status" value="1"/>
</dbReference>
<gene>
    <name evidence="9" type="ORF">M440DRAFT_1333276</name>
</gene>
<dbReference type="CDD" id="cd09270">
    <property type="entry name" value="RNase_H2-B"/>
    <property type="match status" value="1"/>
</dbReference>
<dbReference type="AlphaFoldDB" id="A0A2T4C3Z8"/>
<dbReference type="PANTHER" id="PTHR13383">
    <property type="entry name" value="RIBONUCLEASE H2 SUBUNIT B"/>
    <property type="match status" value="1"/>
</dbReference>
<evidence type="ECO:0000256" key="1">
    <source>
        <dbReference type="ARBA" id="ARBA00004123"/>
    </source>
</evidence>
<dbReference type="OrthoDB" id="29098at2759"/>
<comment type="function">
    <text evidence="4">Non catalytic subunit of RNase H2, an endonuclease that specifically degrades the RNA of RNA:DNA hybrids. Participates in DNA replication, possibly by mediating the removal of lagging-strand Okazaki fragment RNA primers during DNA replication. Mediates the excision of single ribonucleotides from DNA:RNA duplexes.</text>
</comment>
<evidence type="ECO:0000259" key="8">
    <source>
        <dbReference type="Pfam" id="PF17745"/>
    </source>
</evidence>
<accession>A0A2T4C3Z8</accession>
<evidence type="ECO:0000256" key="4">
    <source>
        <dbReference type="ARBA" id="ARBA00024778"/>
    </source>
</evidence>
<evidence type="ECO:0000313" key="9">
    <source>
        <dbReference type="EMBL" id="PTB76273.1"/>
    </source>
</evidence>
<evidence type="ECO:0000256" key="3">
    <source>
        <dbReference type="ARBA" id="ARBA00023242"/>
    </source>
</evidence>
<dbReference type="STRING" id="983965.A0A2T4C3Z8"/>
<evidence type="ECO:0000256" key="2">
    <source>
        <dbReference type="ARBA" id="ARBA00019062"/>
    </source>
</evidence>
<keyword evidence="3" id="KW-0539">Nucleus</keyword>
<dbReference type="EMBL" id="KZ679132">
    <property type="protein sequence ID" value="PTB76273.1"/>
    <property type="molecule type" value="Genomic_DNA"/>
</dbReference>
<dbReference type="Pfam" id="PF17745">
    <property type="entry name" value="Ydr279_N"/>
    <property type="match status" value="1"/>
</dbReference>
<proteinExistence type="predicted"/>
<evidence type="ECO:0000259" key="7">
    <source>
        <dbReference type="Pfam" id="PF09468"/>
    </source>
</evidence>
<evidence type="ECO:0000256" key="5">
    <source>
        <dbReference type="ARBA" id="ARBA00033464"/>
    </source>
</evidence>
<dbReference type="GO" id="GO:0006401">
    <property type="term" value="P:RNA catabolic process"/>
    <property type="evidence" value="ECO:0007669"/>
    <property type="project" value="TreeGrafter"/>
</dbReference>
<evidence type="ECO:0000256" key="6">
    <source>
        <dbReference type="SAM" id="MobiDB-lite"/>
    </source>
</evidence>
<dbReference type="GO" id="GO:0005654">
    <property type="term" value="C:nucleoplasm"/>
    <property type="evidence" value="ECO:0007669"/>
    <property type="project" value="TreeGrafter"/>
</dbReference>
<dbReference type="InterPro" id="IPR040456">
    <property type="entry name" value="RNase_H2_suB"/>
</dbReference>
<dbReference type="Gene3D" id="1.10.20.120">
    <property type="match status" value="1"/>
</dbReference>
<keyword evidence="10" id="KW-1185">Reference proteome</keyword>
<feature type="region of interest" description="Disordered" evidence="6">
    <location>
        <begin position="355"/>
        <end position="406"/>
    </location>
</feature>
<organism evidence="9 10">
    <name type="scientific">Trichoderma longibrachiatum ATCC 18648</name>
    <dbReference type="NCBI Taxonomy" id="983965"/>
    <lineage>
        <taxon>Eukaryota</taxon>
        <taxon>Fungi</taxon>
        <taxon>Dikarya</taxon>
        <taxon>Ascomycota</taxon>
        <taxon>Pezizomycotina</taxon>
        <taxon>Sordariomycetes</taxon>
        <taxon>Hypocreomycetidae</taxon>
        <taxon>Hypocreales</taxon>
        <taxon>Hypocreaceae</taxon>
        <taxon>Trichoderma</taxon>
    </lineage>
</organism>
<dbReference type="InterPro" id="IPR041195">
    <property type="entry name" value="Rnh202_N"/>
</dbReference>
<feature type="domain" description="Rnh202 triple barrel" evidence="8">
    <location>
        <begin position="41"/>
        <end position="126"/>
    </location>
</feature>
<dbReference type="Gene3D" id="2.20.25.530">
    <property type="match status" value="1"/>
</dbReference>
<evidence type="ECO:0000313" key="10">
    <source>
        <dbReference type="Proteomes" id="UP000240760"/>
    </source>
</evidence>